<keyword evidence="2" id="KW-1185">Reference proteome</keyword>
<sequence length="50" mass="5618">MDAGNKTKLVRCFHLKDIFPVLFKFYKKWTAPGPKMFTVQAEALSASSPA</sequence>
<dbReference type="AlphaFoldDB" id="A0AAV1QR12"/>
<gene>
    <name evidence="1" type="ORF">DCAF_LOCUS209</name>
</gene>
<reference evidence="1 2" key="1">
    <citation type="submission" date="2024-01" db="EMBL/GenBank/DDBJ databases">
        <authorList>
            <person name="Waweru B."/>
        </authorList>
    </citation>
    <scope>NUCLEOTIDE SEQUENCE [LARGE SCALE GENOMIC DNA]</scope>
</reference>
<organism evidence="1 2">
    <name type="scientific">Dovyalis caffra</name>
    <dbReference type="NCBI Taxonomy" id="77055"/>
    <lineage>
        <taxon>Eukaryota</taxon>
        <taxon>Viridiplantae</taxon>
        <taxon>Streptophyta</taxon>
        <taxon>Embryophyta</taxon>
        <taxon>Tracheophyta</taxon>
        <taxon>Spermatophyta</taxon>
        <taxon>Magnoliopsida</taxon>
        <taxon>eudicotyledons</taxon>
        <taxon>Gunneridae</taxon>
        <taxon>Pentapetalae</taxon>
        <taxon>rosids</taxon>
        <taxon>fabids</taxon>
        <taxon>Malpighiales</taxon>
        <taxon>Salicaceae</taxon>
        <taxon>Flacourtieae</taxon>
        <taxon>Dovyalis</taxon>
    </lineage>
</organism>
<dbReference type="EMBL" id="CAWUPB010000027">
    <property type="protein sequence ID" value="CAK7322599.1"/>
    <property type="molecule type" value="Genomic_DNA"/>
</dbReference>
<dbReference type="Proteomes" id="UP001314170">
    <property type="component" value="Unassembled WGS sequence"/>
</dbReference>
<name>A0AAV1QR12_9ROSI</name>
<comment type="caution">
    <text evidence="1">The sequence shown here is derived from an EMBL/GenBank/DDBJ whole genome shotgun (WGS) entry which is preliminary data.</text>
</comment>
<protein>
    <submittedName>
        <fullName evidence="1">Uncharacterized protein</fullName>
    </submittedName>
</protein>
<proteinExistence type="predicted"/>
<evidence type="ECO:0000313" key="1">
    <source>
        <dbReference type="EMBL" id="CAK7322599.1"/>
    </source>
</evidence>
<evidence type="ECO:0000313" key="2">
    <source>
        <dbReference type="Proteomes" id="UP001314170"/>
    </source>
</evidence>
<accession>A0AAV1QR12</accession>